<dbReference type="InterPro" id="IPR000600">
    <property type="entry name" value="ROK"/>
</dbReference>
<dbReference type="Proteomes" id="UP001612415">
    <property type="component" value="Unassembled WGS sequence"/>
</dbReference>
<keyword evidence="5" id="KW-1185">Reference proteome</keyword>
<protein>
    <submittedName>
        <fullName evidence="4">ROK family transcriptional regulator</fullName>
    </submittedName>
</protein>
<evidence type="ECO:0000313" key="4">
    <source>
        <dbReference type="EMBL" id="MFI5680230.1"/>
    </source>
</evidence>
<dbReference type="SUPFAM" id="SSF53067">
    <property type="entry name" value="Actin-like ATPase domain"/>
    <property type="match status" value="1"/>
</dbReference>
<dbReference type="InterPro" id="IPR036390">
    <property type="entry name" value="WH_DNA-bd_sf"/>
</dbReference>
<name>A0ABW7YDN7_STRCE</name>
<feature type="region of interest" description="Disordered" evidence="2">
    <location>
        <begin position="1"/>
        <end position="32"/>
    </location>
</feature>
<accession>A0ABW7YDN7</accession>
<dbReference type="InterPro" id="IPR036388">
    <property type="entry name" value="WH-like_DNA-bd_sf"/>
</dbReference>
<dbReference type="Pfam" id="PF09339">
    <property type="entry name" value="HTH_IclR"/>
    <property type="match status" value="1"/>
</dbReference>
<dbReference type="InterPro" id="IPR043129">
    <property type="entry name" value="ATPase_NBD"/>
</dbReference>
<reference evidence="4 5" key="1">
    <citation type="submission" date="2024-10" db="EMBL/GenBank/DDBJ databases">
        <title>The Natural Products Discovery Center: Release of the First 8490 Sequenced Strains for Exploring Actinobacteria Biosynthetic Diversity.</title>
        <authorList>
            <person name="Kalkreuter E."/>
            <person name="Kautsar S.A."/>
            <person name="Yang D."/>
            <person name="Bader C.D."/>
            <person name="Teijaro C.N."/>
            <person name="Fluegel L."/>
            <person name="Davis C.M."/>
            <person name="Simpson J.R."/>
            <person name="Lauterbach L."/>
            <person name="Steele A.D."/>
            <person name="Gui C."/>
            <person name="Meng S."/>
            <person name="Li G."/>
            <person name="Viehrig K."/>
            <person name="Ye F."/>
            <person name="Su P."/>
            <person name="Kiefer A.F."/>
            <person name="Nichols A."/>
            <person name="Cepeda A.J."/>
            <person name="Yan W."/>
            <person name="Fan B."/>
            <person name="Jiang Y."/>
            <person name="Adhikari A."/>
            <person name="Zheng C.-J."/>
            <person name="Schuster L."/>
            <person name="Cowan T.M."/>
            <person name="Smanski M.J."/>
            <person name="Chevrette M.G."/>
            <person name="De Carvalho L.P.S."/>
            <person name="Shen B."/>
        </authorList>
    </citation>
    <scope>NUCLEOTIDE SEQUENCE [LARGE SCALE GENOMIC DNA]</scope>
    <source>
        <strain evidence="4 5">NPDC051599</strain>
    </source>
</reference>
<dbReference type="InterPro" id="IPR005471">
    <property type="entry name" value="Tscrpt_reg_IclR_N"/>
</dbReference>
<evidence type="ECO:0000313" key="5">
    <source>
        <dbReference type="Proteomes" id="UP001612415"/>
    </source>
</evidence>
<dbReference type="EMBL" id="JBITDC010000019">
    <property type="protein sequence ID" value="MFI5680230.1"/>
    <property type="molecule type" value="Genomic_DNA"/>
</dbReference>
<dbReference type="Pfam" id="PF00480">
    <property type="entry name" value="ROK"/>
    <property type="match status" value="1"/>
</dbReference>
<dbReference type="PANTHER" id="PTHR18964:SF149">
    <property type="entry name" value="BIFUNCTIONAL UDP-N-ACETYLGLUCOSAMINE 2-EPIMERASE_N-ACETYLMANNOSAMINE KINASE"/>
    <property type="match status" value="1"/>
</dbReference>
<dbReference type="PANTHER" id="PTHR18964">
    <property type="entry name" value="ROK (REPRESSOR, ORF, KINASE) FAMILY"/>
    <property type="match status" value="1"/>
</dbReference>
<feature type="domain" description="HTH iclR-type" evidence="3">
    <location>
        <begin position="46"/>
        <end position="92"/>
    </location>
</feature>
<dbReference type="RefSeq" id="WP_398660675.1">
    <property type="nucleotide sequence ID" value="NZ_JBITDC010000019.1"/>
</dbReference>
<dbReference type="SUPFAM" id="SSF46785">
    <property type="entry name" value="Winged helix' DNA-binding domain"/>
    <property type="match status" value="1"/>
</dbReference>
<proteinExistence type="inferred from homology"/>
<evidence type="ECO:0000259" key="3">
    <source>
        <dbReference type="Pfam" id="PF09339"/>
    </source>
</evidence>
<gene>
    <name evidence="4" type="ORF">ACIA8P_37435</name>
</gene>
<comment type="similarity">
    <text evidence="1">Belongs to the ROK (NagC/XylR) family.</text>
</comment>
<dbReference type="Gene3D" id="1.10.10.10">
    <property type="entry name" value="Winged helix-like DNA-binding domain superfamily/Winged helix DNA-binding domain"/>
    <property type="match status" value="1"/>
</dbReference>
<evidence type="ECO:0000256" key="1">
    <source>
        <dbReference type="ARBA" id="ARBA00006479"/>
    </source>
</evidence>
<comment type="caution">
    <text evidence="4">The sequence shown here is derived from an EMBL/GenBank/DDBJ whole genome shotgun (WGS) entry which is preliminary data.</text>
</comment>
<evidence type="ECO:0000256" key="2">
    <source>
        <dbReference type="SAM" id="MobiDB-lite"/>
    </source>
</evidence>
<sequence>MATFRDRSPATAPAAPVLWPIGSPREPNSPGRELPAVVGVADLRATNAAAILAAVRSADPHPRLSSLAEATKLSRPTVEAIVEELTECGLIEVAPAVSARGQRSPGRPARRFRFCPHAGFVVGVDVRARSVSACLADLDGRAVAVERRAVRADLGGAARARAVTDVVRRAIDGSGADARRVWAATVGTPGLVDRSNTRVRQADNLKGWAEADIVTTLGDTLGCPVAVENDANLAALGEQWRGVGGAADEMVFVLLGERLGAGVITGGRLLRGHRGAAGEIGFIRFPGSTSSQPGLEPLVPDAVAADAARRTGADIIRGAAEGDAGAVAAITSYGRRLAAGIAPVLLALDPALVVLGTSFFALPGLAPAAELLVTAAEEEAASLLVDLPQWRLSALGDEAVITGAVRFALSSVEEILRTRPTSLSLRGALGRT</sequence>
<organism evidence="4 5">
    <name type="scientific">Streptomyces cellulosae</name>
    <dbReference type="NCBI Taxonomy" id="1968"/>
    <lineage>
        <taxon>Bacteria</taxon>
        <taxon>Bacillati</taxon>
        <taxon>Actinomycetota</taxon>
        <taxon>Actinomycetes</taxon>
        <taxon>Kitasatosporales</taxon>
        <taxon>Streptomycetaceae</taxon>
        <taxon>Streptomyces</taxon>
    </lineage>
</organism>
<dbReference type="Gene3D" id="3.30.420.40">
    <property type="match status" value="2"/>
</dbReference>